<organism evidence="1 2">
    <name type="scientific">Aureimonas ureilytica</name>
    <dbReference type="NCBI Taxonomy" id="401562"/>
    <lineage>
        <taxon>Bacteria</taxon>
        <taxon>Pseudomonadati</taxon>
        <taxon>Pseudomonadota</taxon>
        <taxon>Alphaproteobacteria</taxon>
        <taxon>Hyphomicrobiales</taxon>
        <taxon>Aurantimonadaceae</taxon>
        <taxon>Aureimonas</taxon>
    </lineage>
</organism>
<evidence type="ECO:0000313" key="1">
    <source>
        <dbReference type="EMBL" id="KTQ95031.1"/>
    </source>
</evidence>
<protein>
    <submittedName>
        <fullName evidence="1">Uncharacterized protein</fullName>
    </submittedName>
</protein>
<dbReference type="PATRIC" id="fig|401562.3.peg.2309"/>
<gene>
    <name evidence="1" type="ORF">NS226_13620</name>
</gene>
<dbReference type="AlphaFoldDB" id="A0A175R776"/>
<sequence length="229" mass="26369">MRNFYAIDGTGIVMKVHAERAKNKINQAVFGEGKNSYLEWAETPSSGTPFGFCAITRGWEMLSLDEAYEFVEDEFSDLYRTISYFETDAVENYRIVLRYRHIIGELNDRQLTVLKLCRMAEVCGLFQNMSKEEFGNSHMYAKWYYAGAFRCEAEPTIDHMVVGRYGDHYEENFNSILEAAIEQSRITKHDFYPALFSMARSLASFEGDNAISDFARVNFTNDSGWATRA</sequence>
<accession>A0A175R776</accession>
<proteinExistence type="predicted"/>
<comment type="caution">
    <text evidence="1">The sequence shown here is derived from an EMBL/GenBank/DDBJ whole genome shotgun (WGS) entry which is preliminary data.</text>
</comment>
<evidence type="ECO:0000313" key="2">
    <source>
        <dbReference type="Proteomes" id="UP000078272"/>
    </source>
</evidence>
<name>A0A175R776_9HYPH</name>
<dbReference type="EMBL" id="LDPZ01000025">
    <property type="protein sequence ID" value="KTQ95031.1"/>
    <property type="molecule type" value="Genomic_DNA"/>
</dbReference>
<dbReference type="Proteomes" id="UP000078272">
    <property type="component" value="Unassembled WGS sequence"/>
</dbReference>
<reference evidence="1 2" key="1">
    <citation type="journal article" date="2016" name="Front. Microbiol.">
        <title>Genomic Resource of Rice Seed Associated Bacteria.</title>
        <authorList>
            <person name="Midha S."/>
            <person name="Bansal K."/>
            <person name="Sharma S."/>
            <person name="Kumar N."/>
            <person name="Patil P.P."/>
            <person name="Chaudhry V."/>
            <person name="Patil P.B."/>
        </authorList>
    </citation>
    <scope>NUCLEOTIDE SEQUENCE [LARGE SCALE GENOMIC DNA]</scope>
    <source>
        <strain evidence="1 2">NS226</strain>
    </source>
</reference>